<comment type="caution">
    <text evidence="4">The sequence shown here is derived from an EMBL/GenBank/DDBJ whole genome shotgun (WGS) entry which is preliminary data.</text>
</comment>
<feature type="compositionally biased region" description="Polar residues" evidence="3">
    <location>
        <begin position="11"/>
        <end position="20"/>
    </location>
</feature>
<sequence length="572" mass="62433">MNRALKRRQQKLANSRSSRSGHAVDPHAPVMAQAAEHYRTGNGSAAVAACRSILAKDPDHAHANHLLGIIAMQQKNFDQAIGHLTRATAAMPEDAAMLTHLGTALSYAGRLDAAMESLKAALQVDPDFIDACNNMAALCMRRNDPRGAISHYQKALAINDRVAEVHANLANALLATGQVDDAISHYRSALAIRPRFPEAEYGLGQALRDNGDMAEAVAHYTIALDQNRNHANAMASLAFVTDELEESMHSRIRNTHKLAAAGSEERKLLSFALGKHEERMGDFERAAELFTEGNAIHRASLTFSAEDTAAQLRRIATIFDRDFLAAHSGFGVSTAAPIFIVGMPRSGTTLVEQILASHPQVSGGGELTHFPATVFAALKRLDPTGFPDAASKLGAADVQQIARDYLAALDATITATPYFTDKLPGNFLMVGMIRLVFPHARIIHCTRDARDTCLSMFKIFFPSGGHHFSYDLRELTEYHRNYTALMQHWKSLFGDDIIEANYETIVSDPEPAIRALLGQCGLDFDPRCLDFHATRRVVRTASAAQVRRPIYTSSIGAWKNYAPYLPGLAEAG</sequence>
<evidence type="ECO:0000256" key="1">
    <source>
        <dbReference type="ARBA" id="ARBA00022679"/>
    </source>
</evidence>
<feature type="repeat" description="TPR" evidence="2">
    <location>
        <begin position="197"/>
        <end position="230"/>
    </location>
</feature>
<dbReference type="InterPro" id="IPR011990">
    <property type="entry name" value="TPR-like_helical_dom_sf"/>
</dbReference>
<feature type="repeat" description="TPR" evidence="2">
    <location>
        <begin position="61"/>
        <end position="94"/>
    </location>
</feature>
<dbReference type="GO" id="GO:0008476">
    <property type="term" value="F:protein-tyrosine sulfotransferase activity"/>
    <property type="evidence" value="ECO:0007669"/>
    <property type="project" value="InterPro"/>
</dbReference>
<keyword evidence="5" id="KW-1185">Reference proteome</keyword>
<feature type="repeat" description="TPR" evidence="2">
    <location>
        <begin position="95"/>
        <end position="128"/>
    </location>
</feature>
<gene>
    <name evidence="4" type="ORF">DFR52_104101</name>
</gene>
<dbReference type="RefSeq" id="WP_110032989.1">
    <property type="nucleotide sequence ID" value="NZ_QGTR01000004.1"/>
</dbReference>
<evidence type="ECO:0000313" key="5">
    <source>
        <dbReference type="Proteomes" id="UP000246352"/>
    </source>
</evidence>
<name>A0A317PGN4_9HYPH</name>
<accession>A0A317PGN4</accession>
<dbReference type="Pfam" id="PF13432">
    <property type="entry name" value="TPR_16"/>
    <property type="match status" value="2"/>
</dbReference>
<dbReference type="SMART" id="SM00028">
    <property type="entry name" value="TPR"/>
    <property type="match status" value="6"/>
</dbReference>
<dbReference type="InterPro" id="IPR019734">
    <property type="entry name" value="TPR_rpt"/>
</dbReference>
<dbReference type="Pfam" id="PF13469">
    <property type="entry name" value="Sulfotransfer_3"/>
    <property type="match status" value="1"/>
</dbReference>
<dbReference type="SUPFAM" id="SSF48452">
    <property type="entry name" value="TPR-like"/>
    <property type="match status" value="1"/>
</dbReference>
<evidence type="ECO:0000256" key="3">
    <source>
        <dbReference type="SAM" id="MobiDB-lite"/>
    </source>
</evidence>
<dbReference type="PROSITE" id="PS50005">
    <property type="entry name" value="TPR"/>
    <property type="match status" value="4"/>
</dbReference>
<dbReference type="InterPro" id="IPR027417">
    <property type="entry name" value="P-loop_NTPase"/>
</dbReference>
<reference evidence="4 5" key="1">
    <citation type="submission" date="2018-05" db="EMBL/GenBank/DDBJ databases">
        <title>Genomic Encyclopedia of Type Strains, Phase IV (KMG-IV): sequencing the most valuable type-strain genomes for metagenomic binning, comparative biology and taxonomic classification.</title>
        <authorList>
            <person name="Goeker M."/>
        </authorList>
    </citation>
    <scope>NUCLEOTIDE SEQUENCE [LARGE SCALE GENOMIC DNA]</scope>
    <source>
        <strain evidence="4 5">DSM 16791</strain>
    </source>
</reference>
<evidence type="ECO:0000313" key="4">
    <source>
        <dbReference type="EMBL" id="PWV98812.1"/>
    </source>
</evidence>
<dbReference type="Proteomes" id="UP000246352">
    <property type="component" value="Unassembled WGS sequence"/>
</dbReference>
<proteinExistence type="predicted"/>
<keyword evidence="2" id="KW-0802">TPR repeat</keyword>
<dbReference type="InterPro" id="IPR026634">
    <property type="entry name" value="TPST-like"/>
</dbReference>
<organism evidence="4 5">
    <name type="scientific">Hoeflea marina</name>
    <dbReference type="NCBI Taxonomy" id="274592"/>
    <lineage>
        <taxon>Bacteria</taxon>
        <taxon>Pseudomonadati</taxon>
        <taxon>Pseudomonadota</taxon>
        <taxon>Alphaproteobacteria</taxon>
        <taxon>Hyphomicrobiales</taxon>
        <taxon>Rhizobiaceae</taxon>
        <taxon>Hoeflea</taxon>
    </lineage>
</organism>
<feature type="repeat" description="TPR" evidence="2">
    <location>
        <begin position="163"/>
        <end position="196"/>
    </location>
</feature>
<dbReference type="AlphaFoldDB" id="A0A317PGN4"/>
<protein>
    <submittedName>
        <fullName evidence="4">Tetratricopeptide repeat protein</fullName>
    </submittedName>
</protein>
<dbReference type="Gene3D" id="3.40.50.300">
    <property type="entry name" value="P-loop containing nucleotide triphosphate hydrolases"/>
    <property type="match status" value="1"/>
</dbReference>
<dbReference type="SUPFAM" id="SSF52540">
    <property type="entry name" value="P-loop containing nucleoside triphosphate hydrolases"/>
    <property type="match status" value="1"/>
</dbReference>
<dbReference type="Gene3D" id="1.25.40.10">
    <property type="entry name" value="Tetratricopeptide repeat domain"/>
    <property type="match status" value="1"/>
</dbReference>
<feature type="region of interest" description="Disordered" evidence="3">
    <location>
        <begin position="1"/>
        <end position="25"/>
    </location>
</feature>
<evidence type="ECO:0000256" key="2">
    <source>
        <dbReference type="PROSITE-ProRule" id="PRU00339"/>
    </source>
</evidence>
<feature type="compositionally biased region" description="Basic residues" evidence="3">
    <location>
        <begin position="1"/>
        <end position="10"/>
    </location>
</feature>
<dbReference type="OrthoDB" id="9800698at2"/>
<dbReference type="Pfam" id="PF14559">
    <property type="entry name" value="TPR_19"/>
    <property type="match status" value="1"/>
</dbReference>
<dbReference type="PANTHER" id="PTHR12788:SF10">
    <property type="entry name" value="PROTEIN-TYROSINE SULFOTRANSFERASE"/>
    <property type="match status" value="1"/>
</dbReference>
<keyword evidence="1" id="KW-0808">Transferase</keyword>
<dbReference type="EMBL" id="QGTR01000004">
    <property type="protein sequence ID" value="PWV98812.1"/>
    <property type="molecule type" value="Genomic_DNA"/>
</dbReference>
<dbReference type="PANTHER" id="PTHR12788">
    <property type="entry name" value="PROTEIN-TYROSINE SULFOTRANSFERASE 2"/>
    <property type="match status" value="1"/>
</dbReference>